<keyword evidence="3" id="KW-1133">Transmembrane helix</keyword>
<dbReference type="STRING" id="399497.BW733_12610"/>
<evidence type="ECO:0000256" key="2">
    <source>
        <dbReference type="ARBA" id="ARBA00022692"/>
    </source>
</evidence>
<dbReference type="Proteomes" id="UP000188235">
    <property type="component" value="Chromosome"/>
</dbReference>
<protein>
    <recommendedName>
        <fullName evidence="7">Isoprenylcysteine carboxyl methyltransferase</fullName>
    </recommendedName>
</protein>
<dbReference type="EMBL" id="CP019607">
    <property type="protein sequence ID" value="AQP51526.1"/>
    <property type="molecule type" value="Genomic_DNA"/>
</dbReference>
<comment type="subcellular location">
    <subcellularLocation>
        <location evidence="1">Endomembrane system</location>
        <topology evidence="1">Multi-pass membrane protein</topology>
    </subcellularLocation>
</comment>
<accession>A0A1Q2CZE8</accession>
<evidence type="ECO:0000256" key="1">
    <source>
        <dbReference type="ARBA" id="ARBA00004127"/>
    </source>
</evidence>
<keyword evidence="2" id="KW-0812">Transmembrane</keyword>
<dbReference type="InterPro" id="IPR007318">
    <property type="entry name" value="Phopholipid_MeTrfase"/>
</dbReference>
<sequence length="153" mass="16523">MHIPPPVPFAAAWLTQRLLSRRKKGAPERKVPAVAKLAAVGVAGVSATMMAGTFAQYRLGDTTVDPIRPDRTSALIVTGPNRITRNPIYVGFAGLLTAHALWRGSVSSLLPVAGFMAAVTPQIEQEEDALMTSFGRGYARYVKRVPRWLGRLG</sequence>
<name>A0A1Q2CZE8_9ACTN</name>
<keyword evidence="4" id="KW-0472">Membrane</keyword>
<dbReference type="AlphaFoldDB" id="A0A1Q2CZE8"/>
<dbReference type="KEGG" id="tfa:BW733_12610"/>
<dbReference type="GO" id="GO:0012505">
    <property type="term" value="C:endomembrane system"/>
    <property type="evidence" value="ECO:0007669"/>
    <property type="project" value="UniProtKB-SubCell"/>
</dbReference>
<gene>
    <name evidence="5" type="ORF">BW733_12610</name>
</gene>
<organism evidence="5 6">
    <name type="scientific">Tessaracoccus flavescens</name>
    <dbReference type="NCBI Taxonomy" id="399497"/>
    <lineage>
        <taxon>Bacteria</taxon>
        <taxon>Bacillati</taxon>
        <taxon>Actinomycetota</taxon>
        <taxon>Actinomycetes</taxon>
        <taxon>Propionibacteriales</taxon>
        <taxon>Propionibacteriaceae</taxon>
        <taxon>Tessaracoccus</taxon>
    </lineage>
</organism>
<evidence type="ECO:0000313" key="6">
    <source>
        <dbReference type="Proteomes" id="UP000188235"/>
    </source>
</evidence>
<evidence type="ECO:0000256" key="3">
    <source>
        <dbReference type="ARBA" id="ARBA00022989"/>
    </source>
</evidence>
<proteinExistence type="predicted"/>
<dbReference type="Gene3D" id="1.20.120.1630">
    <property type="match status" value="1"/>
</dbReference>
<dbReference type="OrthoDB" id="941586at2"/>
<reference evidence="5 6" key="1">
    <citation type="journal article" date="2008" name="Int. J. Syst. Evol. Microbiol.">
        <title>Tessaracoccus flavescens sp. nov., isolated from marine sediment.</title>
        <authorList>
            <person name="Lee D.W."/>
            <person name="Lee S.D."/>
        </authorList>
    </citation>
    <scope>NUCLEOTIDE SEQUENCE [LARGE SCALE GENOMIC DNA]</scope>
    <source>
        <strain evidence="5 6">SST-39T</strain>
    </source>
</reference>
<evidence type="ECO:0000313" key="5">
    <source>
        <dbReference type="EMBL" id="AQP51526.1"/>
    </source>
</evidence>
<dbReference type="Pfam" id="PF04191">
    <property type="entry name" value="PEMT"/>
    <property type="match status" value="1"/>
</dbReference>
<evidence type="ECO:0008006" key="7">
    <source>
        <dbReference type="Google" id="ProtNLM"/>
    </source>
</evidence>
<keyword evidence="6" id="KW-1185">Reference proteome</keyword>
<evidence type="ECO:0000256" key="4">
    <source>
        <dbReference type="ARBA" id="ARBA00023136"/>
    </source>
</evidence>
<dbReference type="RefSeq" id="WP_077350916.1">
    <property type="nucleotide sequence ID" value="NZ_CP019607.1"/>
</dbReference>